<keyword evidence="12 15" id="KW-0648">Protein biosynthesis</keyword>
<evidence type="ECO:0000256" key="15">
    <source>
        <dbReference type="HAMAP-Rule" id="MF_00283"/>
    </source>
</evidence>
<feature type="binding site" evidence="15">
    <location>
        <position position="469"/>
    </location>
    <ligand>
        <name>Mg(2+)</name>
        <dbReference type="ChEBI" id="CHEBI:18420"/>
        <note>shared with alpha subunit</note>
    </ligand>
</feature>
<accession>A0A4Q1C185</accession>
<dbReference type="SUPFAM" id="SSF55681">
    <property type="entry name" value="Class II aaRS and biotin synthetases"/>
    <property type="match status" value="1"/>
</dbReference>
<evidence type="ECO:0000313" key="20">
    <source>
        <dbReference type="EMBL" id="RXK50866.1"/>
    </source>
</evidence>
<comment type="subcellular location">
    <subcellularLocation>
        <location evidence="1 15">Cytoplasm</location>
    </subcellularLocation>
</comment>
<dbReference type="GO" id="GO:0000049">
    <property type="term" value="F:tRNA binding"/>
    <property type="evidence" value="ECO:0007669"/>
    <property type="project" value="UniProtKB-UniRule"/>
</dbReference>
<gene>
    <name evidence="15" type="primary">pheT</name>
    <name evidence="20" type="ORF">ESB04_04240</name>
</gene>
<dbReference type="Gene3D" id="3.30.56.10">
    <property type="match status" value="2"/>
</dbReference>
<dbReference type="InterPro" id="IPR045060">
    <property type="entry name" value="Phe-tRNA-ligase_IIc_bsu"/>
</dbReference>
<dbReference type="PROSITE" id="PS51447">
    <property type="entry name" value="FDX_ACB"/>
    <property type="match status" value="1"/>
</dbReference>
<evidence type="ECO:0000256" key="4">
    <source>
        <dbReference type="ARBA" id="ARBA00022490"/>
    </source>
</evidence>
<dbReference type="PROSITE" id="PS50886">
    <property type="entry name" value="TRBD"/>
    <property type="match status" value="1"/>
</dbReference>
<evidence type="ECO:0000259" key="19">
    <source>
        <dbReference type="PROSITE" id="PS51483"/>
    </source>
</evidence>
<evidence type="ECO:0000259" key="17">
    <source>
        <dbReference type="PROSITE" id="PS50886"/>
    </source>
</evidence>
<dbReference type="SUPFAM" id="SSF56037">
    <property type="entry name" value="PheT/TilS domain"/>
    <property type="match status" value="1"/>
</dbReference>
<evidence type="ECO:0000256" key="1">
    <source>
        <dbReference type="ARBA" id="ARBA00004496"/>
    </source>
</evidence>
<comment type="caution">
    <text evidence="20">The sequence shown here is derived from an EMBL/GenBank/DDBJ whole genome shotgun (WGS) entry which is preliminary data.</text>
</comment>
<dbReference type="GO" id="GO:0000287">
    <property type="term" value="F:magnesium ion binding"/>
    <property type="evidence" value="ECO:0007669"/>
    <property type="project" value="UniProtKB-UniRule"/>
</dbReference>
<dbReference type="GO" id="GO:0005524">
    <property type="term" value="F:ATP binding"/>
    <property type="evidence" value="ECO:0007669"/>
    <property type="project" value="UniProtKB-UniRule"/>
</dbReference>
<comment type="catalytic activity">
    <reaction evidence="14 15">
        <text>tRNA(Phe) + L-phenylalanine + ATP = L-phenylalanyl-tRNA(Phe) + AMP + diphosphate + H(+)</text>
        <dbReference type="Rhea" id="RHEA:19413"/>
        <dbReference type="Rhea" id="RHEA-COMP:9668"/>
        <dbReference type="Rhea" id="RHEA-COMP:9699"/>
        <dbReference type="ChEBI" id="CHEBI:15378"/>
        <dbReference type="ChEBI" id="CHEBI:30616"/>
        <dbReference type="ChEBI" id="CHEBI:33019"/>
        <dbReference type="ChEBI" id="CHEBI:58095"/>
        <dbReference type="ChEBI" id="CHEBI:78442"/>
        <dbReference type="ChEBI" id="CHEBI:78531"/>
        <dbReference type="ChEBI" id="CHEBI:456215"/>
        <dbReference type="EC" id="6.1.1.20"/>
    </reaction>
</comment>
<dbReference type="NCBIfam" id="TIGR00472">
    <property type="entry name" value="pheT_bact"/>
    <property type="match status" value="1"/>
</dbReference>
<feature type="domain" description="B5" evidence="19">
    <location>
        <begin position="415"/>
        <end position="491"/>
    </location>
</feature>
<dbReference type="InterPro" id="IPR020825">
    <property type="entry name" value="Phe-tRNA_synthase-like_B3/B4"/>
</dbReference>
<dbReference type="InterPro" id="IPR012340">
    <property type="entry name" value="NA-bd_OB-fold"/>
</dbReference>
<dbReference type="RefSeq" id="WP_129026476.1">
    <property type="nucleotide sequence ID" value="NZ_SDHY01000002.1"/>
</dbReference>
<dbReference type="Gene3D" id="3.50.40.10">
    <property type="entry name" value="Phenylalanyl-trna Synthetase, Chain B, domain 3"/>
    <property type="match status" value="1"/>
</dbReference>
<dbReference type="Pfam" id="PF03483">
    <property type="entry name" value="B3_4"/>
    <property type="match status" value="1"/>
</dbReference>
<sequence>MKISTTWLKDFIDLSQLPHQGSPEELDVLLTNTGLEVEGIESHDQIPGGLKGFVVGEVMSCEKFQVKEKTLSATTVDVGLEELLHIVCGAANVAQGQKVIVATPGTTLYDKEGKALFTIEKRKVYGQASEGMICAEDEIGIGDSHDGILVLDTDLPNGTPATKYFNIQSDLVLEIGLTPNRADAASHWGVARDIRAVSGLSITLPDVSAFQDAEDKLPIEVKIEDDGCTRFCGISLDQVQVGPSPEWLKERLQAIGLRPINNIVDITNFICHGLGQPMHAYDWDQIKGQQLIVKTLAAGTPFTTLDGVERKLDGEEIMICDASGPIGLAGIMGGAGSSIQDSTQKVFLEVAYFKPERIRKSSQVHGLKTDASFRFERGTDIEAKLLALQYATILIQELAGGKVASQLVDYYPNKATLASIDMTYERIHSIMGIELAPSRIQEILKALDFEITHVSEQGFTALAPAYRVDVTREADVIEEILRIHGLDNIPLSDHLSAHFISEFPALDKEKVQKDLSLQLAAKGFQEIISNSLTKAEFHSWIQKDLNFETVEILNKLSEDLGVMRQHMVFHGLEALAHNINRRQKDLKLVEFGKTYHKKGNKYIEKRHAALYATGLWQGETWDASPQKTQLHHLYQVCQAVMQKLGNKPFDTEAIEGSSVFAYGLRISVQKKACLEIGMIQPQLAEKFDVKQDVFMADFDWDYWVKQEKSDFVYQEIPKFPEVRRDLSLVLDKEVSFQSIQRLADQTEKNILKQVALFDVYEGKNLGEGKKSYSISFILQDENQTLTDKVIDATMSRFIQRFEKELGAIIRK</sequence>
<dbReference type="GO" id="GO:0004826">
    <property type="term" value="F:phenylalanine-tRNA ligase activity"/>
    <property type="evidence" value="ECO:0007669"/>
    <property type="project" value="UniProtKB-UniRule"/>
</dbReference>
<dbReference type="Gene3D" id="3.30.70.380">
    <property type="entry name" value="Ferrodoxin-fold anticodon-binding domain"/>
    <property type="match status" value="1"/>
</dbReference>
<evidence type="ECO:0000256" key="10">
    <source>
        <dbReference type="ARBA" id="ARBA00022842"/>
    </source>
</evidence>
<feature type="binding site" evidence="15">
    <location>
        <position position="479"/>
    </location>
    <ligand>
        <name>Mg(2+)</name>
        <dbReference type="ChEBI" id="CHEBI:18420"/>
        <note>shared with alpha subunit</note>
    </ligand>
</feature>
<dbReference type="InterPro" id="IPR005121">
    <property type="entry name" value="Fdx_antiC-bd"/>
</dbReference>
<dbReference type="Proteomes" id="UP000289455">
    <property type="component" value="Unassembled WGS sequence"/>
</dbReference>
<reference evidence="20 21" key="1">
    <citation type="submission" date="2019-01" db="EMBL/GenBank/DDBJ databases">
        <title>Cytophagaceae bacterium strain CAR-16.</title>
        <authorList>
            <person name="Chen W.-M."/>
        </authorList>
    </citation>
    <scope>NUCLEOTIDE SEQUENCE [LARGE SCALE GENOMIC DNA]</scope>
    <source>
        <strain evidence="20 21">CAR-16</strain>
    </source>
</reference>
<dbReference type="InterPro" id="IPR045864">
    <property type="entry name" value="aa-tRNA-synth_II/BPL/LPL"/>
</dbReference>
<keyword evidence="9 15" id="KW-0067">ATP-binding</keyword>
<dbReference type="Pfam" id="PF17759">
    <property type="entry name" value="tRNA_synthFbeta"/>
    <property type="match status" value="1"/>
</dbReference>
<dbReference type="InterPro" id="IPR004532">
    <property type="entry name" value="Phe-tRNA-ligase_IIc_bsu_bact"/>
</dbReference>
<dbReference type="HAMAP" id="MF_00283">
    <property type="entry name" value="Phe_tRNA_synth_beta1"/>
    <property type="match status" value="1"/>
</dbReference>
<keyword evidence="6 15" id="KW-0436">Ligase</keyword>
<dbReference type="FunFam" id="2.40.50.140:FF:000045">
    <property type="entry name" value="Phenylalanine--tRNA ligase beta subunit"/>
    <property type="match status" value="1"/>
</dbReference>
<dbReference type="GO" id="GO:0006432">
    <property type="term" value="P:phenylalanyl-tRNA aminoacylation"/>
    <property type="evidence" value="ECO:0007669"/>
    <property type="project" value="UniProtKB-UniRule"/>
</dbReference>
<evidence type="ECO:0000256" key="13">
    <source>
        <dbReference type="ARBA" id="ARBA00023146"/>
    </source>
</evidence>
<dbReference type="SUPFAM" id="SSF54991">
    <property type="entry name" value="Anticodon-binding domain of PheRS"/>
    <property type="match status" value="1"/>
</dbReference>
<feature type="binding site" evidence="15">
    <location>
        <position position="475"/>
    </location>
    <ligand>
        <name>Mg(2+)</name>
        <dbReference type="ChEBI" id="CHEBI:18420"/>
        <note>shared with alpha subunit</note>
    </ligand>
</feature>
<dbReference type="InterPro" id="IPR005146">
    <property type="entry name" value="B3/B4_tRNA-bd"/>
</dbReference>
<dbReference type="EC" id="6.1.1.20" evidence="15"/>
<dbReference type="SMART" id="SM00896">
    <property type="entry name" value="FDX-ACB"/>
    <property type="match status" value="1"/>
</dbReference>
<organism evidence="20 21">
    <name type="scientific">Aquirufa rosea</name>
    <dbReference type="NCBI Taxonomy" id="2509241"/>
    <lineage>
        <taxon>Bacteria</taxon>
        <taxon>Pseudomonadati</taxon>
        <taxon>Bacteroidota</taxon>
        <taxon>Cytophagia</taxon>
        <taxon>Cytophagales</taxon>
        <taxon>Flectobacillaceae</taxon>
        <taxon>Aquirufa</taxon>
    </lineage>
</organism>
<dbReference type="SUPFAM" id="SSF50249">
    <property type="entry name" value="Nucleic acid-binding proteins"/>
    <property type="match status" value="1"/>
</dbReference>
<dbReference type="InterPro" id="IPR009061">
    <property type="entry name" value="DNA-bd_dom_put_sf"/>
</dbReference>
<keyword evidence="13 15" id="KW-0030">Aminoacyl-tRNA synthetase</keyword>
<keyword evidence="4 15" id="KW-0963">Cytoplasm</keyword>
<evidence type="ECO:0000313" key="21">
    <source>
        <dbReference type="Proteomes" id="UP000289455"/>
    </source>
</evidence>
<dbReference type="SUPFAM" id="SSF46955">
    <property type="entry name" value="Putative DNA-binding domain"/>
    <property type="match status" value="1"/>
</dbReference>
<dbReference type="EMBL" id="SDHY01000002">
    <property type="protein sequence ID" value="RXK50866.1"/>
    <property type="molecule type" value="Genomic_DNA"/>
</dbReference>
<keyword evidence="5 16" id="KW-0820">tRNA-binding</keyword>
<dbReference type="PANTHER" id="PTHR10947:SF0">
    <property type="entry name" value="PHENYLALANINE--TRNA LIGASE BETA SUBUNIT"/>
    <property type="match status" value="1"/>
</dbReference>
<evidence type="ECO:0000256" key="16">
    <source>
        <dbReference type="PROSITE-ProRule" id="PRU00209"/>
    </source>
</evidence>
<dbReference type="PANTHER" id="PTHR10947">
    <property type="entry name" value="PHENYLALANYL-TRNA SYNTHETASE BETA CHAIN AND LEUCINE-RICH REPEAT-CONTAINING PROTEIN 47"/>
    <property type="match status" value="1"/>
</dbReference>
<dbReference type="InterPro" id="IPR002547">
    <property type="entry name" value="tRNA-bd_dom"/>
</dbReference>
<dbReference type="AlphaFoldDB" id="A0A4Q1C185"/>
<comment type="cofactor">
    <cofactor evidence="15">
        <name>Mg(2+)</name>
        <dbReference type="ChEBI" id="CHEBI:18420"/>
    </cofactor>
    <text evidence="15">Binds 2 magnesium ions per tetramer.</text>
</comment>
<evidence type="ECO:0000256" key="5">
    <source>
        <dbReference type="ARBA" id="ARBA00022555"/>
    </source>
</evidence>
<dbReference type="Pfam" id="PF03484">
    <property type="entry name" value="B5"/>
    <property type="match status" value="1"/>
</dbReference>
<dbReference type="Pfam" id="PF03147">
    <property type="entry name" value="FDX-ACB"/>
    <property type="match status" value="1"/>
</dbReference>
<dbReference type="InterPro" id="IPR036690">
    <property type="entry name" value="Fdx_antiC-bd_sf"/>
</dbReference>
<comment type="subunit">
    <text evidence="3 15">Tetramer of two alpha and two beta subunits.</text>
</comment>
<dbReference type="GO" id="GO:0009328">
    <property type="term" value="C:phenylalanine-tRNA ligase complex"/>
    <property type="evidence" value="ECO:0007669"/>
    <property type="project" value="TreeGrafter"/>
</dbReference>
<feature type="binding site" evidence="15">
    <location>
        <position position="478"/>
    </location>
    <ligand>
        <name>Mg(2+)</name>
        <dbReference type="ChEBI" id="CHEBI:18420"/>
        <note>shared with alpha subunit</note>
    </ligand>
</feature>
<feature type="domain" description="FDX-ACB" evidence="18">
    <location>
        <begin position="717"/>
        <end position="810"/>
    </location>
</feature>
<evidence type="ECO:0000256" key="12">
    <source>
        <dbReference type="ARBA" id="ARBA00022917"/>
    </source>
</evidence>
<name>A0A4Q1C185_9BACT</name>
<dbReference type="Pfam" id="PF01588">
    <property type="entry name" value="tRNA_bind"/>
    <property type="match status" value="1"/>
</dbReference>
<dbReference type="PROSITE" id="PS51483">
    <property type="entry name" value="B5"/>
    <property type="match status" value="1"/>
</dbReference>
<protein>
    <recommendedName>
        <fullName evidence="15">Phenylalanine--tRNA ligase beta subunit</fullName>
        <ecNumber evidence="15">6.1.1.20</ecNumber>
    </recommendedName>
    <alternativeName>
        <fullName evidence="15">Phenylalanyl-tRNA synthetase beta subunit</fullName>
        <shortName evidence="15">PheRS</shortName>
    </alternativeName>
</protein>
<dbReference type="InterPro" id="IPR041616">
    <property type="entry name" value="PheRS_beta_core"/>
</dbReference>
<dbReference type="SMART" id="SM00873">
    <property type="entry name" value="B3_4"/>
    <property type="match status" value="1"/>
</dbReference>
<keyword evidence="10 15" id="KW-0460">Magnesium</keyword>
<dbReference type="Gene3D" id="2.40.50.140">
    <property type="entry name" value="Nucleic acid-binding proteins"/>
    <property type="match status" value="1"/>
</dbReference>
<evidence type="ECO:0000259" key="18">
    <source>
        <dbReference type="PROSITE" id="PS51447"/>
    </source>
</evidence>
<proteinExistence type="inferred from homology"/>
<comment type="similarity">
    <text evidence="2 15">Belongs to the phenylalanyl-tRNA synthetase beta subunit family. Type 1 subfamily.</text>
</comment>
<dbReference type="FunFam" id="3.30.70.380:FF:000001">
    <property type="entry name" value="Phenylalanine--tRNA ligase beta subunit"/>
    <property type="match status" value="1"/>
</dbReference>
<dbReference type="Gene3D" id="3.30.930.10">
    <property type="entry name" value="Bira Bifunctional Protein, Domain 2"/>
    <property type="match status" value="1"/>
</dbReference>
<dbReference type="CDD" id="cd02796">
    <property type="entry name" value="tRNA_bind_bactPheRS"/>
    <property type="match status" value="1"/>
</dbReference>
<evidence type="ECO:0000256" key="6">
    <source>
        <dbReference type="ARBA" id="ARBA00022598"/>
    </source>
</evidence>
<keyword evidence="11 16" id="KW-0694">RNA-binding</keyword>
<dbReference type="InterPro" id="IPR033714">
    <property type="entry name" value="tRNA_bind_bactPheRS"/>
</dbReference>
<evidence type="ECO:0000256" key="14">
    <source>
        <dbReference type="ARBA" id="ARBA00049255"/>
    </source>
</evidence>
<evidence type="ECO:0000256" key="9">
    <source>
        <dbReference type="ARBA" id="ARBA00022840"/>
    </source>
</evidence>
<evidence type="ECO:0000256" key="3">
    <source>
        <dbReference type="ARBA" id="ARBA00011209"/>
    </source>
</evidence>
<evidence type="ECO:0000256" key="8">
    <source>
        <dbReference type="ARBA" id="ARBA00022741"/>
    </source>
</evidence>
<dbReference type="OrthoDB" id="9805455at2"/>
<keyword evidence="8 15" id="KW-0547">Nucleotide-binding</keyword>
<evidence type="ECO:0000256" key="2">
    <source>
        <dbReference type="ARBA" id="ARBA00008653"/>
    </source>
</evidence>
<dbReference type="InterPro" id="IPR005147">
    <property type="entry name" value="tRNA_synthase_B5-dom"/>
</dbReference>
<evidence type="ECO:0000256" key="7">
    <source>
        <dbReference type="ARBA" id="ARBA00022723"/>
    </source>
</evidence>
<evidence type="ECO:0000256" key="11">
    <source>
        <dbReference type="ARBA" id="ARBA00022884"/>
    </source>
</evidence>
<feature type="domain" description="TRNA-binding" evidence="17">
    <location>
        <begin position="47"/>
        <end position="162"/>
    </location>
</feature>
<keyword evidence="21" id="KW-1185">Reference proteome</keyword>
<dbReference type="SMART" id="SM00874">
    <property type="entry name" value="B5"/>
    <property type="match status" value="1"/>
</dbReference>
<keyword evidence="7 15" id="KW-0479">Metal-binding</keyword>